<dbReference type="Proteomes" id="UP001521116">
    <property type="component" value="Unassembled WGS sequence"/>
</dbReference>
<evidence type="ECO:0000313" key="1">
    <source>
        <dbReference type="EMBL" id="KAL1629806.1"/>
    </source>
</evidence>
<organism evidence="1 2">
    <name type="scientific">Neofusicoccum ribis</name>
    <dbReference type="NCBI Taxonomy" id="45134"/>
    <lineage>
        <taxon>Eukaryota</taxon>
        <taxon>Fungi</taxon>
        <taxon>Dikarya</taxon>
        <taxon>Ascomycota</taxon>
        <taxon>Pezizomycotina</taxon>
        <taxon>Dothideomycetes</taxon>
        <taxon>Dothideomycetes incertae sedis</taxon>
        <taxon>Botryosphaeriales</taxon>
        <taxon>Botryosphaeriaceae</taxon>
        <taxon>Neofusicoccum</taxon>
    </lineage>
</organism>
<comment type="caution">
    <text evidence="1">The sequence shown here is derived from an EMBL/GenBank/DDBJ whole genome shotgun (WGS) entry which is preliminary data.</text>
</comment>
<dbReference type="SUPFAM" id="SSF47954">
    <property type="entry name" value="Cyclin-like"/>
    <property type="match status" value="1"/>
</dbReference>
<proteinExistence type="predicted"/>
<keyword evidence="2" id="KW-1185">Reference proteome</keyword>
<reference evidence="1 2" key="1">
    <citation type="submission" date="2024-02" db="EMBL/GenBank/DDBJ databases">
        <title>De novo assembly and annotation of 12 fungi associated with fruit tree decline syndrome in Ontario, Canada.</title>
        <authorList>
            <person name="Sulman M."/>
            <person name="Ellouze W."/>
            <person name="Ilyukhin E."/>
        </authorList>
    </citation>
    <scope>NUCLEOTIDE SEQUENCE [LARGE SCALE GENOMIC DNA]</scope>
    <source>
        <strain evidence="1 2">M1-105</strain>
    </source>
</reference>
<sequence>MDAISLATTLADILRLPEECLGISFVYLNKYRKFRRQQDNLPDLNEHMLLLACLSLGAKATEAPRRVREFLLPAWRLMHMGKPATTPLICPSPTYDALRSAFVRTELILLRILRFELRVSTPFDFISGYMIGVMCDFDVGDSSLDAADEFDARSKEYKEGNRIVDFMETGIAKDCKTKAMAA</sequence>
<gene>
    <name evidence="1" type="ORF">SLS56_005202</name>
</gene>
<evidence type="ECO:0000313" key="2">
    <source>
        <dbReference type="Proteomes" id="UP001521116"/>
    </source>
</evidence>
<dbReference type="EMBL" id="JAJVDC020000051">
    <property type="protein sequence ID" value="KAL1629806.1"/>
    <property type="molecule type" value="Genomic_DNA"/>
</dbReference>
<dbReference type="InterPro" id="IPR036915">
    <property type="entry name" value="Cyclin-like_sf"/>
</dbReference>
<evidence type="ECO:0008006" key="3">
    <source>
        <dbReference type="Google" id="ProtNLM"/>
    </source>
</evidence>
<dbReference type="Gene3D" id="1.10.472.10">
    <property type="entry name" value="Cyclin-like"/>
    <property type="match status" value="1"/>
</dbReference>
<protein>
    <recommendedName>
        <fullName evidence="3">Cyclin N-terminal domain-containing protein</fullName>
    </recommendedName>
</protein>
<accession>A0ABR3SU87</accession>
<name>A0ABR3SU87_9PEZI</name>